<dbReference type="EMBL" id="JARVKM010000103">
    <property type="protein sequence ID" value="KAK9770027.1"/>
    <property type="molecule type" value="Genomic_DNA"/>
</dbReference>
<keyword evidence="5" id="KW-1185">Reference proteome</keyword>
<gene>
    <name evidence="4" type="ORF">SCAR479_13286</name>
</gene>
<dbReference type="CDD" id="cd01823">
    <property type="entry name" value="SEST_like"/>
    <property type="match status" value="1"/>
</dbReference>
<dbReference type="InterPro" id="IPR028994">
    <property type="entry name" value="Integrin_alpha_N"/>
</dbReference>
<name>A0ABR2X8F1_9PEZI</name>
<keyword evidence="4" id="KW-0378">Hydrolase</keyword>
<dbReference type="Gene3D" id="3.40.390.10">
    <property type="entry name" value="Collagenase (Catalytic Domain)"/>
    <property type="match status" value="1"/>
</dbReference>
<dbReference type="SUPFAM" id="SSF55486">
    <property type="entry name" value="Metalloproteases ('zincins'), catalytic domain"/>
    <property type="match status" value="1"/>
</dbReference>
<dbReference type="GO" id="GO:0016787">
    <property type="term" value="F:hydrolase activity"/>
    <property type="evidence" value="ECO:0007669"/>
    <property type="project" value="UniProtKB-KW"/>
</dbReference>
<proteinExistence type="predicted"/>
<evidence type="ECO:0000256" key="1">
    <source>
        <dbReference type="ARBA" id="ARBA00022729"/>
    </source>
</evidence>
<dbReference type="InterPro" id="IPR036514">
    <property type="entry name" value="SGNH_hydro_sf"/>
</dbReference>
<dbReference type="Gene3D" id="3.40.50.1110">
    <property type="entry name" value="SGNH hydrolase"/>
    <property type="match status" value="2"/>
</dbReference>
<dbReference type="InterPro" id="IPR024079">
    <property type="entry name" value="MetalloPept_cat_dom_sf"/>
</dbReference>
<dbReference type="InterPro" id="IPR013517">
    <property type="entry name" value="FG-GAP"/>
</dbReference>
<dbReference type="InterPro" id="IPR037460">
    <property type="entry name" value="SEST-like"/>
</dbReference>
<sequence>MMAGKVADFVTLTDSDIEPDAPSLRLDIKAGKRLSTTLPYRITFTIHWTLDYGRESPIVFRWSPYQDGFVRSGFMLLHHSPDGLHEVKLDDTSLVKAKSVSPISVNGYNHYLWQLSPGDKTTFQATLPEKYQKLLVAGESYELLWPGGVIDIWDWGTIKDHLNQELQARPEHSQRLVIPGGAHVSFRTDVEAVKWPDRARIEKAAGFTLANVQEERWRLTQKPPPSPPPIGPSEVVPNAPALSASLDCARTMRIDECFEVQIRIHLPDGSERPIIFHTYAFTASSSGRDGFRLDRQRGDKWEECAEDGNGNSFKIVDDPDVPVHVAKHSDFVVLQPGQVWTLPKRINEEDRKLGRLPKDTAIGDIFRCRFKGAIVDWWDEGDGTDHAETVVKLPCWIAGAVVDPAHNDGRPKLVVPASNTVYFTGLLRLYLLFLSLLTVCVIAFPVLDDRGEVLHEFNGTFAPDDVYYQLQKRAPEFYARILPLGASIVYGYKSWDGNGLDQIAELALNSVKYLPNIILILAGTNDATQSYEISTIGDRMNSLLDTLYNDISGTTILVMTVTPSTSTTIETNRASINAQYRSLVATRVANGDRIALVESDTYMTTADLGSDGVHPTTDGYKKLGAVWLQAITEVYDSGMIQAPADSAYVNDTAASTGNNTNNQCDKVFGNGDGPHDTLSGVSGEDDNAYVHSSRKQLSLTAGPYDDQQNFWLARVRDSGYADIIRYIDQGSFAYYQNDGTGYYAYMDTFTTTDVCIARGIRFADMNGDGYDDFICNDYDGNLYVSLRTGFSDVPEFTRLSTVYKTTEGAQDRVRLLDIDGDGRFDYCVLADNGDTSCWRNGGTGDTADPWQELGVVFTGKNEGDVNGVFFADLNGDGRSDWIWLDDTGAGMAYTNTRSCTMGGIGDGLVPDWLAANDPTYDGMGTAGARDSIQFGRIFGTTAYFGGYPRDDYLYIEETETDDGYEYSFYAFENTGTGGAKRKGDGTRFCNMLGHADGYADYVWVKSTGVMTIYPAWSATLPSEPPFWGANYVIWDETATRNLNRRSLHLVDWDGDGACDIVYTPDIGAVEVWINKIKTTGDFNWVHDSNPAPDLDCSETKGIGIFDNPVHLADVSCMEKDGRTTGWIQTSAGVWEDAGQIKLSEGYDRANHRWADIDGDGRADFLWMDKFMGDTTMWHNGGAIPTLGSAYNWNARGKVWAGQAQGACQSFPDLDGNGRADLVTVQATTNTATTFYNNCDGAGGSGANAGGDDADTLTDDPIPDLPGEDTTVPVNFPDSSCSSDRQAVLRTETYYAMKMADATAGDVTSGVYYSTFFPESIRDDYFASQLKETYQNIVDMASGTSTAYPYTVTCNQATEGCSQKGWYAHMNDNTMQMNFCDIFFTSGSIADTATLLATPPADLRVAQRSRSAIIIHELSHTTYAMRYIGPSLDYAYGYTDCYNFAAGNFNRNCARYKGTKILCPDANGDEGLCDASLTAFNADTYSFVAAGVYFSIKSGSAIPLPALAESKKRRDLGRRADACNANDDYIAWDGDGDDAATIGGYVHFGDSYAAGMGTGTTTTDKCRVGSNNYGTLLYQSFGDSTIPFQSTACSGDTLTGLASQISSWSTSDASTVGTVSIGGNDVGFSDMAYYCLLTPNTAYLGSQNRAYCTDAETKAYNMMSDTSESGLRYKLTQAYISILNKANKDDFHLYVTSYPSFFNYDTSDCQYSSFHYWWGGYNPTSDPVLNRIVYLTEDLRLEIDDLVDTLNQLLEYAVEDANDQWGSDQVHFVSMNPSWDGHRWCEDGVHEPDSSAADTWFFLSAWPDVSADGSADQSSADEASEAAAIVSAGSVSLPDASTCNGTLGTDPDPYDVFLCRMSESVADDPSGPAATQLDAANTAIANGNVSSQDVSWWTPTRQIKTFHPRSVGMAAYRDAIVAAMQDVGQL</sequence>
<feature type="domain" description="Lysine-specific metallo-endopeptidase" evidence="3">
    <location>
        <begin position="1304"/>
        <end position="1447"/>
    </location>
</feature>
<dbReference type="InterPro" id="IPR029463">
    <property type="entry name" value="Lys_MEP"/>
</dbReference>
<dbReference type="InterPro" id="IPR013830">
    <property type="entry name" value="SGNH_hydro"/>
</dbReference>
<dbReference type="SUPFAM" id="SSF52266">
    <property type="entry name" value="SGNH hydrolase"/>
    <property type="match status" value="2"/>
</dbReference>
<accession>A0ABR2X8F1</accession>
<keyword evidence="1" id="KW-0732">Signal</keyword>
<evidence type="ECO:0000259" key="2">
    <source>
        <dbReference type="Pfam" id="PF13472"/>
    </source>
</evidence>
<dbReference type="SUPFAM" id="SSF69318">
    <property type="entry name" value="Integrin alpha N-terminal domain"/>
    <property type="match status" value="2"/>
</dbReference>
<dbReference type="Pfam" id="PF13517">
    <property type="entry name" value="FG-GAP_3"/>
    <property type="match status" value="2"/>
</dbReference>
<comment type="caution">
    <text evidence="4">The sequence shown here is derived from an EMBL/GenBank/DDBJ whole genome shotgun (WGS) entry which is preliminary data.</text>
</comment>
<dbReference type="Pfam" id="PF14521">
    <property type="entry name" value="Aspzincin_M35"/>
    <property type="match status" value="1"/>
</dbReference>
<evidence type="ECO:0000313" key="5">
    <source>
        <dbReference type="Proteomes" id="UP001465668"/>
    </source>
</evidence>
<dbReference type="CDD" id="cd01833">
    <property type="entry name" value="XynB_like"/>
    <property type="match status" value="1"/>
</dbReference>
<feature type="domain" description="SGNH hydrolase-type esterase" evidence="2">
    <location>
        <begin position="491"/>
        <end position="621"/>
    </location>
</feature>
<dbReference type="PANTHER" id="PTHR37981">
    <property type="entry name" value="LIPASE 2"/>
    <property type="match status" value="1"/>
</dbReference>
<evidence type="ECO:0000259" key="3">
    <source>
        <dbReference type="Pfam" id="PF14521"/>
    </source>
</evidence>
<dbReference type="PANTHER" id="PTHR37981:SF1">
    <property type="entry name" value="SGNH HYDROLASE-TYPE ESTERASE DOMAIN-CONTAINING PROTEIN"/>
    <property type="match status" value="1"/>
</dbReference>
<dbReference type="Pfam" id="PF13472">
    <property type="entry name" value="Lipase_GDSL_2"/>
    <property type="match status" value="1"/>
</dbReference>
<organism evidence="4 5">
    <name type="scientific">Seiridium cardinale</name>
    <dbReference type="NCBI Taxonomy" id="138064"/>
    <lineage>
        <taxon>Eukaryota</taxon>
        <taxon>Fungi</taxon>
        <taxon>Dikarya</taxon>
        <taxon>Ascomycota</taxon>
        <taxon>Pezizomycotina</taxon>
        <taxon>Sordariomycetes</taxon>
        <taxon>Xylariomycetidae</taxon>
        <taxon>Amphisphaeriales</taxon>
        <taxon>Sporocadaceae</taxon>
        <taxon>Seiridium</taxon>
    </lineage>
</organism>
<reference evidence="4 5" key="1">
    <citation type="submission" date="2024-02" db="EMBL/GenBank/DDBJ databases">
        <title>First draft genome assembly of two strains of Seiridium cardinale.</title>
        <authorList>
            <person name="Emiliani G."/>
            <person name="Scali E."/>
        </authorList>
    </citation>
    <scope>NUCLEOTIDE SEQUENCE [LARGE SCALE GENOMIC DNA]</scope>
    <source>
        <strain evidence="4 5">BM-138-000479</strain>
    </source>
</reference>
<dbReference type="Proteomes" id="UP001465668">
    <property type="component" value="Unassembled WGS sequence"/>
</dbReference>
<evidence type="ECO:0000313" key="4">
    <source>
        <dbReference type="EMBL" id="KAK9770027.1"/>
    </source>
</evidence>
<protein>
    <submittedName>
        <fullName evidence="4">SGNH hydrolase-type esterase domain-containing protein</fullName>
    </submittedName>
</protein>